<protein>
    <submittedName>
        <fullName evidence="2">LPS export ABC transporter protein LptC</fullName>
    </submittedName>
</protein>
<evidence type="ECO:0000256" key="1">
    <source>
        <dbReference type="SAM" id="SignalP"/>
    </source>
</evidence>
<dbReference type="Gene3D" id="2.60.450.10">
    <property type="entry name" value="Lipopolysaccharide (LPS) transport protein A like domain"/>
    <property type="match status" value="1"/>
</dbReference>
<dbReference type="NCBIfam" id="TIGR04409">
    <property type="entry name" value="LptC_YrbK"/>
    <property type="match status" value="1"/>
</dbReference>
<keyword evidence="3" id="KW-1185">Reference proteome</keyword>
<name>A0A1G7GWY4_9FLAO</name>
<dbReference type="EMBL" id="FNBD01000005">
    <property type="protein sequence ID" value="SDE92584.1"/>
    <property type="molecule type" value="Genomic_DNA"/>
</dbReference>
<proteinExistence type="predicted"/>
<keyword evidence="1" id="KW-0732">Signal</keyword>
<reference evidence="3" key="1">
    <citation type="submission" date="2016-10" db="EMBL/GenBank/DDBJ databases">
        <authorList>
            <person name="Varghese N."/>
            <person name="Submissions S."/>
        </authorList>
    </citation>
    <scope>NUCLEOTIDE SEQUENCE [LARGE SCALE GENOMIC DNA]</scope>
    <source>
        <strain evidence="3">DSM 24729</strain>
    </source>
</reference>
<dbReference type="PROSITE" id="PS51257">
    <property type="entry name" value="PROKAR_LIPOPROTEIN"/>
    <property type="match status" value="1"/>
</dbReference>
<dbReference type="GO" id="GO:0005886">
    <property type="term" value="C:plasma membrane"/>
    <property type="evidence" value="ECO:0007669"/>
    <property type="project" value="InterPro"/>
</dbReference>
<evidence type="ECO:0000313" key="2">
    <source>
        <dbReference type="EMBL" id="SDE92584.1"/>
    </source>
</evidence>
<accession>A0A1G7GWY4</accession>
<evidence type="ECO:0000313" key="3">
    <source>
        <dbReference type="Proteomes" id="UP000182114"/>
    </source>
</evidence>
<organism evidence="2 3">
    <name type="scientific">Cellulophaga baltica</name>
    <dbReference type="NCBI Taxonomy" id="76594"/>
    <lineage>
        <taxon>Bacteria</taxon>
        <taxon>Pseudomonadati</taxon>
        <taxon>Bacteroidota</taxon>
        <taxon>Flavobacteriia</taxon>
        <taxon>Flavobacteriales</taxon>
        <taxon>Flavobacteriaceae</taxon>
        <taxon>Cellulophaga</taxon>
    </lineage>
</organism>
<dbReference type="GeneID" id="78059597"/>
<feature type="signal peptide" evidence="1">
    <location>
        <begin position="1"/>
        <end position="26"/>
    </location>
</feature>
<dbReference type="InterPro" id="IPR010664">
    <property type="entry name" value="LipoPS_assembly_LptC-rel"/>
</dbReference>
<gene>
    <name evidence="2" type="ORF">SAMN04487992_105109</name>
</gene>
<dbReference type="GO" id="GO:0015221">
    <property type="term" value="F:lipopolysaccharide transmembrane transporter activity"/>
    <property type="evidence" value="ECO:0007669"/>
    <property type="project" value="InterPro"/>
</dbReference>
<dbReference type="Pfam" id="PF06835">
    <property type="entry name" value="LptC"/>
    <property type="match status" value="1"/>
</dbReference>
<dbReference type="Proteomes" id="UP000182114">
    <property type="component" value="Unassembled WGS sequence"/>
</dbReference>
<dbReference type="InterPro" id="IPR026265">
    <property type="entry name" value="LptC"/>
</dbReference>
<dbReference type="RefSeq" id="WP_024478999.1">
    <property type="nucleotide sequence ID" value="NZ_CANLMK010000003.1"/>
</dbReference>
<feature type="chain" id="PRO_5010245197" evidence="1">
    <location>
        <begin position="27"/>
        <end position="204"/>
    </location>
</feature>
<dbReference type="AlphaFoldDB" id="A0A1G7GWY4"/>
<dbReference type="eggNOG" id="COG1452">
    <property type="taxonomic scope" value="Bacteria"/>
</dbReference>
<sequence>MIKNKVFTFKSIAVVYTMAMLFFACSDDYERVGEEAKKNLYPQGVAENYKLVYTEAKEVLSSEEVSKSNKIAVLTGEISEDFENLSFPHRTFPKGIRVEFFDKDGNKSVILSDYAIIYSGTSVIDLQGNVVIEMQDGKRLETTQLYYDQHNEWIFTQERFKYSDEKDGTLIHGMGMDFNRDFTILNAHKTGDGYKIIKDKEIDG</sequence>